<dbReference type="Pfam" id="PF12773">
    <property type="entry name" value="DZR"/>
    <property type="match status" value="1"/>
</dbReference>
<dbReference type="eggNOG" id="COG1716">
    <property type="taxonomic scope" value="Bacteria"/>
</dbReference>
<dbReference type="InterPro" id="IPR000253">
    <property type="entry name" value="FHA_dom"/>
</dbReference>
<feature type="domain" description="FHA" evidence="2">
    <location>
        <begin position="191"/>
        <end position="250"/>
    </location>
</feature>
<dbReference type="EMBL" id="CP000804">
    <property type="protein sequence ID" value="ABU59101.1"/>
    <property type="molecule type" value="Genomic_DNA"/>
</dbReference>
<dbReference type="InterPro" id="IPR025874">
    <property type="entry name" value="DZR"/>
</dbReference>
<dbReference type="OrthoDB" id="3078176at2"/>
<feature type="compositionally biased region" description="Low complexity" evidence="1">
    <location>
        <begin position="103"/>
        <end position="114"/>
    </location>
</feature>
<accession>A7NNG5</accession>
<dbReference type="Gene3D" id="2.60.200.20">
    <property type="match status" value="1"/>
</dbReference>
<feature type="region of interest" description="Disordered" evidence="1">
    <location>
        <begin position="77"/>
        <end position="145"/>
    </location>
</feature>
<dbReference type="CDD" id="cd00060">
    <property type="entry name" value="FHA"/>
    <property type="match status" value="1"/>
</dbReference>
<reference evidence="3 4" key="1">
    <citation type="submission" date="2007-08" db="EMBL/GenBank/DDBJ databases">
        <title>Complete sequence of Roseiflexus castenholzii DSM 13941.</title>
        <authorList>
            <consortium name="US DOE Joint Genome Institute"/>
            <person name="Copeland A."/>
            <person name="Lucas S."/>
            <person name="Lapidus A."/>
            <person name="Barry K."/>
            <person name="Glavina del Rio T."/>
            <person name="Dalin E."/>
            <person name="Tice H."/>
            <person name="Pitluck S."/>
            <person name="Thompson L.S."/>
            <person name="Brettin T."/>
            <person name="Bruce D."/>
            <person name="Detter J.C."/>
            <person name="Han C."/>
            <person name="Tapia R."/>
            <person name="Schmutz J."/>
            <person name="Larimer F."/>
            <person name="Land M."/>
            <person name="Hauser L."/>
            <person name="Kyrpides N."/>
            <person name="Mikhailova N."/>
            <person name="Bryant D.A."/>
            <person name="Hanada S."/>
            <person name="Tsukatani Y."/>
            <person name="Richardson P."/>
        </authorList>
    </citation>
    <scope>NUCLEOTIDE SEQUENCE [LARGE SCALE GENOMIC DNA]</scope>
    <source>
        <strain evidence="4">DSM 13941 / HLO8</strain>
    </source>
</reference>
<evidence type="ECO:0000259" key="2">
    <source>
        <dbReference type="PROSITE" id="PS50006"/>
    </source>
</evidence>
<gene>
    <name evidence="3" type="ordered locus">Rcas_3047</name>
</gene>
<dbReference type="SMART" id="SM00240">
    <property type="entry name" value="FHA"/>
    <property type="match status" value="1"/>
</dbReference>
<organism evidence="3 4">
    <name type="scientific">Roseiflexus castenholzii (strain DSM 13941 / HLO8)</name>
    <dbReference type="NCBI Taxonomy" id="383372"/>
    <lineage>
        <taxon>Bacteria</taxon>
        <taxon>Bacillati</taxon>
        <taxon>Chloroflexota</taxon>
        <taxon>Chloroflexia</taxon>
        <taxon>Chloroflexales</taxon>
        <taxon>Roseiflexineae</taxon>
        <taxon>Roseiflexaceae</taxon>
        <taxon>Roseiflexus</taxon>
    </lineage>
</organism>
<keyword evidence="4" id="KW-1185">Reference proteome</keyword>
<dbReference type="STRING" id="383372.Rcas_3047"/>
<name>A7NNG5_ROSCS</name>
<dbReference type="RefSeq" id="WP_012121525.1">
    <property type="nucleotide sequence ID" value="NC_009767.1"/>
</dbReference>
<evidence type="ECO:0000256" key="1">
    <source>
        <dbReference type="SAM" id="MobiDB-lite"/>
    </source>
</evidence>
<dbReference type="SUPFAM" id="SSF49879">
    <property type="entry name" value="SMAD/FHA domain"/>
    <property type="match status" value="1"/>
</dbReference>
<evidence type="ECO:0000313" key="4">
    <source>
        <dbReference type="Proteomes" id="UP000000263"/>
    </source>
</evidence>
<protein>
    <submittedName>
        <fullName evidence="3">FHA domain containing protein</fullName>
    </submittedName>
</protein>
<dbReference type="AlphaFoldDB" id="A7NNG5"/>
<dbReference type="InterPro" id="IPR008984">
    <property type="entry name" value="SMAD_FHA_dom_sf"/>
</dbReference>
<feature type="compositionally biased region" description="Pro residues" evidence="1">
    <location>
        <begin position="115"/>
        <end position="141"/>
    </location>
</feature>
<feature type="compositionally biased region" description="Pro residues" evidence="1">
    <location>
        <begin position="78"/>
        <end position="102"/>
    </location>
</feature>
<dbReference type="KEGG" id="rca:Rcas_3047"/>
<evidence type="ECO:0000313" key="3">
    <source>
        <dbReference type="EMBL" id="ABU59101.1"/>
    </source>
</evidence>
<dbReference type="Pfam" id="PF00498">
    <property type="entry name" value="FHA"/>
    <property type="match status" value="1"/>
</dbReference>
<dbReference type="PROSITE" id="PS50006">
    <property type="entry name" value="FHA_DOMAIN"/>
    <property type="match status" value="1"/>
</dbReference>
<dbReference type="HOGENOM" id="CLU_101290_0_0_0"/>
<sequence>MPFCPQCGVDNPAGARYCDQCGAMLIPVPAQAAPPPVAPSAAIPAIGPTVCPQCGQAVIPGEAFCDNCGAPLRAPARPVAPVPSPPQSAAPPQPVYPPPAPVTAPSSYQASVAPPAAPPPATPSAPPVPSVAPPSAMPSAPPSYQAPLAPPAPAVPPMTPAPVSGRTTLASCALVVIGTGAVLPLPADSQALVGRSDPVSKFYPDVDLGPHGALDQGVGRRHARIFVQGGQVMIEDLDSVNGTLVNGQRVLPHQSRALSNGDQITLGRMLLRFQA</sequence>
<proteinExistence type="predicted"/>
<dbReference type="Proteomes" id="UP000000263">
    <property type="component" value="Chromosome"/>
</dbReference>